<feature type="non-terminal residue" evidence="3">
    <location>
        <position position="1"/>
    </location>
</feature>
<evidence type="ECO:0000259" key="2">
    <source>
        <dbReference type="PROSITE" id="PS50853"/>
    </source>
</evidence>
<name>A0A0F8ZFK7_9ZZZZ</name>
<protein>
    <recommendedName>
        <fullName evidence="2">Fibronectin type-III domain-containing protein</fullName>
    </recommendedName>
</protein>
<dbReference type="Gene3D" id="2.60.40.10">
    <property type="entry name" value="Immunoglobulins"/>
    <property type="match status" value="1"/>
</dbReference>
<keyword evidence="1" id="KW-0677">Repeat</keyword>
<dbReference type="SUPFAM" id="SSF49265">
    <property type="entry name" value="Fibronectin type III"/>
    <property type="match status" value="1"/>
</dbReference>
<feature type="domain" description="Fibronectin type-III" evidence="2">
    <location>
        <begin position="1"/>
        <end position="87"/>
    </location>
</feature>
<proteinExistence type="predicted"/>
<dbReference type="PANTHER" id="PTHR13817:SF73">
    <property type="entry name" value="FIBRONECTIN TYPE-III DOMAIN-CONTAINING PROTEIN"/>
    <property type="match status" value="1"/>
</dbReference>
<feature type="non-terminal residue" evidence="3">
    <location>
        <position position="356"/>
    </location>
</feature>
<dbReference type="AlphaFoldDB" id="A0A0F8ZFK7"/>
<dbReference type="InterPro" id="IPR050964">
    <property type="entry name" value="Striated_Muscle_Regulatory"/>
</dbReference>
<dbReference type="Pfam" id="PF00041">
    <property type="entry name" value="fn3"/>
    <property type="match status" value="1"/>
</dbReference>
<organism evidence="3">
    <name type="scientific">marine sediment metagenome</name>
    <dbReference type="NCBI Taxonomy" id="412755"/>
    <lineage>
        <taxon>unclassified sequences</taxon>
        <taxon>metagenomes</taxon>
        <taxon>ecological metagenomes</taxon>
    </lineage>
</organism>
<gene>
    <name evidence="3" type="ORF">LCGC14_3040670</name>
</gene>
<reference evidence="3" key="1">
    <citation type="journal article" date="2015" name="Nature">
        <title>Complex archaea that bridge the gap between prokaryotes and eukaryotes.</title>
        <authorList>
            <person name="Spang A."/>
            <person name="Saw J.H."/>
            <person name="Jorgensen S.L."/>
            <person name="Zaremba-Niedzwiedzka K."/>
            <person name="Martijn J."/>
            <person name="Lind A.E."/>
            <person name="van Eijk R."/>
            <person name="Schleper C."/>
            <person name="Guy L."/>
            <person name="Ettema T.J."/>
        </authorList>
    </citation>
    <scope>NUCLEOTIDE SEQUENCE</scope>
</reference>
<dbReference type="PRINTS" id="PR00014">
    <property type="entry name" value="FNTYPEIII"/>
</dbReference>
<dbReference type="PANTHER" id="PTHR13817">
    <property type="entry name" value="TITIN"/>
    <property type="match status" value="1"/>
</dbReference>
<evidence type="ECO:0000256" key="1">
    <source>
        <dbReference type="ARBA" id="ARBA00022737"/>
    </source>
</evidence>
<accession>A0A0F8ZFK7</accession>
<dbReference type="InterPro" id="IPR013783">
    <property type="entry name" value="Ig-like_fold"/>
</dbReference>
<evidence type="ECO:0000313" key="3">
    <source>
        <dbReference type="EMBL" id="KKK58811.1"/>
    </source>
</evidence>
<dbReference type="PROSITE" id="PS50853">
    <property type="entry name" value="FN3"/>
    <property type="match status" value="1"/>
</dbReference>
<dbReference type="CDD" id="cd00063">
    <property type="entry name" value="FN3"/>
    <property type="match status" value="1"/>
</dbReference>
<sequence length="356" mass="38425">VDGFISLTWTPPADNGGTPITDYVVEYKLTSDTDWAVFDDGITANPSAIVTGLINGESYDFRYAATNAVGTGPFSDPVTKTPVVVESIAAPIAVNGFYEVTATQSLHEITITIQYTEAEIAGLDESALTIYRFTGGNWIALPTTIDAQNNVATAITPGFSTFALVGAPQSSSSSSETKQGGGGCSGDCTKPTFGKDKDGRQIVQGGFSFNGNATDVTTYWTPYHMITAQTNTTHNFTLKAYENFGVNNIKWFQFGVVPEVGVPLNDAEILTTIYIQSSEIDEIVDSDSNNLFDIVNATSYVENCGYVDTDCLEISLDVMFRDDLKNKVIVIQVMDTSRNTETKYLNDGIDVFGESM</sequence>
<dbReference type="EMBL" id="LAZR01063791">
    <property type="protein sequence ID" value="KKK58811.1"/>
    <property type="molecule type" value="Genomic_DNA"/>
</dbReference>
<dbReference type="InterPro" id="IPR003961">
    <property type="entry name" value="FN3_dom"/>
</dbReference>
<comment type="caution">
    <text evidence="3">The sequence shown here is derived from an EMBL/GenBank/DDBJ whole genome shotgun (WGS) entry which is preliminary data.</text>
</comment>
<dbReference type="InterPro" id="IPR036116">
    <property type="entry name" value="FN3_sf"/>
</dbReference>